<accession>A0AAN7T948</accession>
<dbReference type="EMBL" id="JAVRRJ010000001">
    <property type="protein sequence ID" value="KAK5090101.1"/>
    <property type="molecule type" value="Genomic_DNA"/>
</dbReference>
<dbReference type="PANTHER" id="PTHR11200:SF300">
    <property type="entry name" value="TYPE II INOSITOL 1,4,5-TRISPHOSPHATE 5-PHOSPHATASE"/>
    <property type="match status" value="1"/>
</dbReference>
<dbReference type="InterPro" id="IPR013783">
    <property type="entry name" value="Ig-like_fold"/>
</dbReference>
<dbReference type="AlphaFoldDB" id="A0AAN7T948"/>
<evidence type="ECO:0000256" key="1">
    <source>
        <dbReference type="SAM" id="MobiDB-lite"/>
    </source>
</evidence>
<evidence type="ECO:0000313" key="3">
    <source>
        <dbReference type="EMBL" id="KAK5090101.1"/>
    </source>
</evidence>
<proteinExistence type="predicted"/>
<dbReference type="GO" id="GO:0046856">
    <property type="term" value="P:phosphatidylinositol dephosphorylation"/>
    <property type="evidence" value="ECO:0007669"/>
    <property type="project" value="InterPro"/>
</dbReference>
<feature type="region of interest" description="Disordered" evidence="1">
    <location>
        <begin position="956"/>
        <end position="1025"/>
    </location>
</feature>
<name>A0AAN7T948_9EURO</name>
<evidence type="ECO:0000259" key="2">
    <source>
        <dbReference type="SMART" id="SM00128"/>
    </source>
</evidence>
<feature type="region of interest" description="Disordered" evidence="1">
    <location>
        <begin position="475"/>
        <end position="523"/>
    </location>
</feature>
<dbReference type="GO" id="GO:0004439">
    <property type="term" value="F:phosphatidylinositol-4,5-bisphosphate 5-phosphatase activity"/>
    <property type="evidence" value="ECO:0007669"/>
    <property type="project" value="TreeGrafter"/>
</dbReference>
<dbReference type="Pfam" id="PF21310">
    <property type="entry name" value="OCRL-like_ASH"/>
    <property type="match status" value="1"/>
</dbReference>
<feature type="domain" description="Inositol polyphosphate-related phosphatase" evidence="2">
    <location>
        <begin position="61"/>
        <end position="495"/>
    </location>
</feature>
<organism evidence="3 4">
    <name type="scientific">Lithohypha guttulata</name>
    <dbReference type="NCBI Taxonomy" id="1690604"/>
    <lineage>
        <taxon>Eukaryota</taxon>
        <taxon>Fungi</taxon>
        <taxon>Dikarya</taxon>
        <taxon>Ascomycota</taxon>
        <taxon>Pezizomycotina</taxon>
        <taxon>Eurotiomycetes</taxon>
        <taxon>Chaetothyriomycetidae</taxon>
        <taxon>Chaetothyriales</taxon>
        <taxon>Trichomeriaceae</taxon>
        <taxon>Lithohypha</taxon>
    </lineage>
</organism>
<feature type="compositionally biased region" description="Acidic residues" evidence="1">
    <location>
        <begin position="501"/>
        <end position="520"/>
    </location>
</feature>
<keyword evidence="4" id="KW-1185">Reference proteome</keyword>
<feature type="compositionally biased region" description="Pro residues" evidence="1">
    <location>
        <begin position="23"/>
        <end position="33"/>
    </location>
</feature>
<dbReference type="InterPro" id="IPR048869">
    <property type="entry name" value="OCRL-1_2_ASH"/>
</dbReference>
<protein>
    <recommendedName>
        <fullName evidence="2">Inositol polyphosphate-related phosphatase domain-containing protein</fullName>
    </recommendedName>
</protein>
<feature type="region of interest" description="Disordered" evidence="1">
    <location>
        <begin position="351"/>
        <end position="370"/>
    </location>
</feature>
<dbReference type="Gene3D" id="2.60.40.10">
    <property type="entry name" value="Immunoglobulins"/>
    <property type="match status" value="1"/>
</dbReference>
<dbReference type="PANTHER" id="PTHR11200">
    <property type="entry name" value="INOSITOL 5-PHOSPHATASE"/>
    <property type="match status" value="1"/>
</dbReference>
<feature type="compositionally biased region" description="Basic and acidic residues" evidence="1">
    <location>
        <begin position="1"/>
        <end position="15"/>
    </location>
</feature>
<dbReference type="SMART" id="SM00128">
    <property type="entry name" value="IPPc"/>
    <property type="match status" value="1"/>
</dbReference>
<feature type="compositionally biased region" description="Basic and acidic residues" evidence="1">
    <location>
        <begin position="478"/>
        <end position="500"/>
    </location>
</feature>
<dbReference type="SUPFAM" id="SSF56219">
    <property type="entry name" value="DNase I-like"/>
    <property type="match status" value="1"/>
</dbReference>
<feature type="region of interest" description="Disordered" evidence="1">
    <location>
        <begin position="1"/>
        <end position="43"/>
    </location>
</feature>
<feature type="compositionally biased region" description="Low complexity" evidence="1">
    <location>
        <begin position="969"/>
        <end position="1019"/>
    </location>
</feature>
<dbReference type="Pfam" id="PF22669">
    <property type="entry name" value="Exo_endo_phos2"/>
    <property type="match status" value="2"/>
</dbReference>
<gene>
    <name evidence="3" type="ORF">LTR05_000270</name>
</gene>
<evidence type="ECO:0000313" key="4">
    <source>
        <dbReference type="Proteomes" id="UP001309876"/>
    </source>
</evidence>
<comment type="caution">
    <text evidence="3">The sequence shown here is derived from an EMBL/GenBank/DDBJ whole genome shotgun (WGS) entry which is preliminary data.</text>
</comment>
<feature type="compositionally biased region" description="Basic and acidic residues" evidence="1">
    <location>
        <begin position="360"/>
        <end position="370"/>
    </location>
</feature>
<dbReference type="InterPro" id="IPR046985">
    <property type="entry name" value="IP5"/>
</dbReference>
<dbReference type="Proteomes" id="UP001309876">
    <property type="component" value="Unassembled WGS sequence"/>
</dbReference>
<dbReference type="Gene3D" id="3.60.10.10">
    <property type="entry name" value="Endonuclease/exonuclease/phosphatase"/>
    <property type="match status" value="1"/>
</dbReference>
<sequence length="1078" mass="120619">MSLKPTDTDRRRWSSRDPWSPGVHPPGAYPPSPNGDRPQHSNLRSVNEVLKSRRDEYVRKKTIKIKVGTWNVAAFDKCYKDLGAWFAEGLGVKGLTQDLAGLRASTNGESDDDLYDSEIESVEEQEARYTKKDTTVPLHDSPAVPSGKEVDLYVLGLQEVIDVSSVTEAMKPYTDPNPGKKWKRALKKHLPAGYKKVVEHQLIGLLLVVFASPELAPQISSVDSTSVGTGLMGYLGNKGAVSARVLLGESTRMLFVNCHLAAGADSTALARRIWDTQQIVSRTKFEPVGDEWVGSTGRPEIIGDEDFAFWFGDLNYRLDDIPGEDVRRLLLLHARNEYDVLNASKRKIDSELGYQPQLPSDHRPDNHYDGEGIERAATQSKAAPDLDPTNDPASLQTTLKSLFTHDQLRAQQKARKAFHEGWREGDINFLPTYKYDVGSVAMFDSSEKKRSPSWCDRILYRSRRDYEQYQQRLQMEAESARRDEEMQRKGLGDASSHDDVLFDYDPDADGDSYDDDAEFQDDNRDAELVRTKSGSEDTIALEEYVSHQRVLSSDHKPLSAVFTLTYDSVDQELKAKVMRQVTKEFDKVENESRPTVTLVLDHHPFAASVTDRSADTPELKLVDFGDIRYHVQYERHLTIANTGQIEVLFAFVSGPSDNGDKLSPIPAWLDVQIHHDMNTGKAGPPDLGPIKRYRLLPGETTDIALLVEITQPGMVKHLNSGDMVLDNILVLRISNGRDYFIPVKGKWLQTCFYRSIDELVRIPSGVRSLTLHKEDAEAQRQPSKNILHSAPQELFVLTDKIPQMVERVVADWDMLHNQDEPPWNFGTTWPFLVMSDTTESSSRTEQLADIREALDTASSIDDHLSPTTDPLNQLVLLAETLVHFLQSLTDGIITNNVWKEIESRLQIHEKSKQPLSHETSQDIVMEAMSTTPIHSVSLTFITFMLNRLANEICANSAQQDRSVDPVGRSRSSTSASAMSDVSLSSIKSGGSTKTKRSLLSSLTGRSSNLDTTATSTSSTIDGAHSTSASKARLAHKYAEFFAPLVIRADQDHKTKEKASKAQLARKVRVLEVFLNQEM</sequence>
<dbReference type="InterPro" id="IPR036691">
    <property type="entry name" value="Endo/exonu/phosph_ase_sf"/>
</dbReference>
<reference evidence="3 4" key="1">
    <citation type="submission" date="2023-08" db="EMBL/GenBank/DDBJ databases">
        <title>Black Yeasts Isolated from many extreme environments.</title>
        <authorList>
            <person name="Coleine C."/>
            <person name="Stajich J.E."/>
            <person name="Selbmann L."/>
        </authorList>
    </citation>
    <scope>NUCLEOTIDE SEQUENCE [LARGE SCALE GENOMIC DNA]</scope>
    <source>
        <strain evidence="3 4">CCFEE 5910</strain>
    </source>
</reference>
<dbReference type="InterPro" id="IPR000300">
    <property type="entry name" value="IPPc"/>
</dbReference>